<evidence type="ECO:0000259" key="3">
    <source>
        <dbReference type="PROSITE" id="PS50119"/>
    </source>
</evidence>
<keyword evidence="2" id="KW-0175">Coiled coil</keyword>
<evidence type="ECO:0000256" key="2">
    <source>
        <dbReference type="SAM" id="Coils"/>
    </source>
</evidence>
<dbReference type="InterPro" id="IPR003877">
    <property type="entry name" value="SPRY_dom"/>
</dbReference>
<dbReference type="Gene3D" id="2.60.120.920">
    <property type="match status" value="1"/>
</dbReference>
<evidence type="ECO:0000256" key="1">
    <source>
        <dbReference type="PROSITE-ProRule" id="PRU00024"/>
    </source>
</evidence>
<dbReference type="Pfam" id="PF00622">
    <property type="entry name" value="SPRY"/>
    <property type="match status" value="1"/>
</dbReference>
<organism evidence="4 5">
    <name type="scientific">Anaeramoeba flamelloides</name>
    <dbReference type="NCBI Taxonomy" id="1746091"/>
    <lineage>
        <taxon>Eukaryota</taxon>
        <taxon>Metamonada</taxon>
        <taxon>Anaeramoebidae</taxon>
        <taxon>Anaeramoeba</taxon>
    </lineage>
</organism>
<dbReference type="Gene3D" id="3.30.160.60">
    <property type="entry name" value="Classic Zinc Finger"/>
    <property type="match status" value="1"/>
</dbReference>
<accession>A0ABQ8YIB4</accession>
<comment type="caution">
    <text evidence="4">The sequence shown here is derived from an EMBL/GenBank/DDBJ whole genome shotgun (WGS) entry which is preliminary data.</text>
</comment>
<feature type="domain" description="B box-type" evidence="3">
    <location>
        <begin position="73"/>
        <end position="113"/>
    </location>
</feature>
<keyword evidence="5" id="KW-1185">Reference proteome</keyword>
<dbReference type="InterPro" id="IPR043136">
    <property type="entry name" value="B30.2/SPRY_sf"/>
</dbReference>
<dbReference type="Pfam" id="PF00643">
    <property type="entry name" value="zf-B_box"/>
    <property type="match status" value="1"/>
</dbReference>
<gene>
    <name evidence="4" type="ORF">M0813_21508</name>
</gene>
<dbReference type="SUPFAM" id="SSF49899">
    <property type="entry name" value="Concanavalin A-like lectins/glucanases"/>
    <property type="match status" value="1"/>
</dbReference>
<dbReference type="PROSITE" id="PS50119">
    <property type="entry name" value="ZF_BBOX"/>
    <property type="match status" value="1"/>
</dbReference>
<keyword evidence="1" id="KW-0863">Zinc-finger</keyword>
<feature type="coiled-coil region" evidence="2">
    <location>
        <begin position="135"/>
        <end position="162"/>
    </location>
</feature>
<dbReference type="CDD" id="cd11709">
    <property type="entry name" value="SPRY"/>
    <property type="match status" value="1"/>
</dbReference>
<dbReference type="InterPro" id="IPR000315">
    <property type="entry name" value="Znf_B-box"/>
</dbReference>
<evidence type="ECO:0000313" key="4">
    <source>
        <dbReference type="EMBL" id="KAJ6244244.1"/>
    </source>
</evidence>
<proteinExistence type="predicted"/>
<dbReference type="PANTHER" id="PTHR25462">
    <property type="entry name" value="BONUS, ISOFORM C-RELATED"/>
    <property type="match status" value="1"/>
</dbReference>
<evidence type="ECO:0000313" key="5">
    <source>
        <dbReference type="Proteomes" id="UP001150062"/>
    </source>
</evidence>
<sequence length="546" mass="64122">MSFPIEIIKEEKNIPICFLCSKEATISCSKCTKSDEPATLCDNCSNILHASPLLCDHNPKKIAIYSLQDLNQEQDLLCGLHKQPYTFYCDDCKSLICFKCQFNDHSKHNTELIEECYSKILELEQVKTPNCEESLGSIQKTIEELKKQSKQIEKKSQQQINLVKKYSLFLQEKIKEREQIILRKINIELRQNLSEIELQKNKFKNSESMLLQTNTYVENLEKSKKGNEKINYLYNYCKIKQIEDLIKKDFTLNMKYPILKEIKFQSVLESINDFDFVDWFNITGYKIFFDPITEINKKIPISIELFDEKKKYLKIDIVKKLSIFLIIRNSSDNEYILDKFDYQLYEKQNKILAYFHPNKIGKHYLTLKIGNNIIANINEKKTIKNKIKFIVRRKKDIWNSSLIDDSLILNEDGSQVTCIKKAKRDSWIHTTRIITEGVHIYKFRIDKILHCLRLGVTNPENHNDPAISGYVYYLCDGYKRMHGMKMEKYGQKCKNGDVITMIINMEKRTLQFLRNNNNLGIAYKYLPNKLVVAMGTWTAGNQLTII</sequence>
<dbReference type="Proteomes" id="UP001150062">
    <property type="component" value="Unassembled WGS sequence"/>
</dbReference>
<dbReference type="EMBL" id="JAOAOG010000166">
    <property type="protein sequence ID" value="KAJ6244244.1"/>
    <property type="molecule type" value="Genomic_DNA"/>
</dbReference>
<name>A0ABQ8YIB4_9EUKA</name>
<keyword evidence="1" id="KW-0862">Zinc</keyword>
<dbReference type="InterPro" id="IPR047153">
    <property type="entry name" value="TRIM45/56/19-like"/>
</dbReference>
<protein>
    <recommendedName>
        <fullName evidence="3">B box-type domain-containing protein</fullName>
    </recommendedName>
</protein>
<dbReference type="SMART" id="SM00336">
    <property type="entry name" value="BBOX"/>
    <property type="match status" value="1"/>
</dbReference>
<reference evidence="4" key="1">
    <citation type="submission" date="2022-08" db="EMBL/GenBank/DDBJ databases">
        <title>Novel sulfate-reducing endosymbionts in the free-living metamonad Anaeramoeba.</title>
        <authorList>
            <person name="Jerlstrom-Hultqvist J."/>
            <person name="Cepicka I."/>
            <person name="Gallot-Lavallee L."/>
            <person name="Salas-Leiva D."/>
            <person name="Curtis B.A."/>
            <person name="Zahonova K."/>
            <person name="Pipaliya S."/>
            <person name="Dacks J."/>
            <person name="Roger A.J."/>
        </authorList>
    </citation>
    <scope>NUCLEOTIDE SEQUENCE</scope>
    <source>
        <strain evidence="4">Schooner1</strain>
    </source>
</reference>
<keyword evidence="1" id="KW-0479">Metal-binding</keyword>
<dbReference type="SUPFAM" id="SSF57845">
    <property type="entry name" value="B-box zinc-binding domain"/>
    <property type="match status" value="1"/>
</dbReference>
<dbReference type="PANTHER" id="PTHR25462:SF291">
    <property type="entry name" value="E3 UBIQUITIN-PROTEIN LIGASE TRIM45"/>
    <property type="match status" value="1"/>
</dbReference>
<dbReference type="InterPro" id="IPR013320">
    <property type="entry name" value="ConA-like_dom_sf"/>
</dbReference>